<dbReference type="AlphaFoldDB" id="A0A0B1SLJ9"/>
<evidence type="ECO:0000256" key="1">
    <source>
        <dbReference type="SAM" id="MobiDB-lite"/>
    </source>
</evidence>
<dbReference type="EMBL" id="KN566928">
    <property type="protein sequence ID" value="KHJ84761.1"/>
    <property type="molecule type" value="Genomic_DNA"/>
</dbReference>
<proteinExistence type="predicted"/>
<name>A0A0B1SLJ9_OESDE</name>
<keyword evidence="3" id="KW-1185">Reference proteome</keyword>
<evidence type="ECO:0000313" key="2">
    <source>
        <dbReference type="EMBL" id="KHJ84761.1"/>
    </source>
</evidence>
<gene>
    <name evidence="2" type="ORF">OESDEN_15522</name>
</gene>
<reference evidence="2 3" key="1">
    <citation type="submission" date="2014-03" db="EMBL/GenBank/DDBJ databases">
        <title>Draft genome of the hookworm Oesophagostomum dentatum.</title>
        <authorList>
            <person name="Mitreva M."/>
        </authorList>
    </citation>
    <scope>NUCLEOTIDE SEQUENCE [LARGE SCALE GENOMIC DNA]</scope>
    <source>
        <strain evidence="2 3">OD-Hann</strain>
    </source>
</reference>
<dbReference type="OrthoDB" id="5814313at2759"/>
<sequence>YTPTDNIYGYDYRSSASDSSPTRLVVNPNYAFLNENLTSGYAENYVQAERNYEQNSGSLGTSPGTVAMNDAIVSNEQQNIMNYQRIQQVRIPSI</sequence>
<dbReference type="Proteomes" id="UP000053660">
    <property type="component" value="Unassembled WGS sequence"/>
</dbReference>
<organism evidence="2 3">
    <name type="scientific">Oesophagostomum dentatum</name>
    <name type="common">Nodular worm</name>
    <dbReference type="NCBI Taxonomy" id="61180"/>
    <lineage>
        <taxon>Eukaryota</taxon>
        <taxon>Metazoa</taxon>
        <taxon>Ecdysozoa</taxon>
        <taxon>Nematoda</taxon>
        <taxon>Chromadorea</taxon>
        <taxon>Rhabditida</taxon>
        <taxon>Rhabditina</taxon>
        <taxon>Rhabditomorpha</taxon>
        <taxon>Strongyloidea</taxon>
        <taxon>Strongylidae</taxon>
        <taxon>Oesophagostomum</taxon>
    </lineage>
</organism>
<protein>
    <submittedName>
        <fullName evidence="2">Uncharacterized protein</fullName>
    </submittedName>
</protein>
<feature type="non-terminal residue" evidence="2">
    <location>
        <position position="1"/>
    </location>
</feature>
<evidence type="ECO:0000313" key="3">
    <source>
        <dbReference type="Proteomes" id="UP000053660"/>
    </source>
</evidence>
<feature type="region of interest" description="Disordered" evidence="1">
    <location>
        <begin position="1"/>
        <end position="20"/>
    </location>
</feature>
<accession>A0A0B1SLJ9</accession>